<evidence type="ECO:0000259" key="6">
    <source>
        <dbReference type="PROSITE" id="PS50090"/>
    </source>
</evidence>
<protein>
    <submittedName>
        <fullName evidence="9">Uncharacterized protein</fullName>
    </submittedName>
</protein>
<feature type="domain" description="HTH myb-type" evidence="8">
    <location>
        <begin position="54"/>
        <end position="110"/>
    </location>
</feature>
<dbReference type="PROSITE" id="PS51293">
    <property type="entry name" value="SANT"/>
    <property type="match status" value="1"/>
</dbReference>
<feature type="domain" description="Myb-like" evidence="6">
    <location>
        <begin position="54"/>
        <end position="106"/>
    </location>
</feature>
<dbReference type="Proteomes" id="UP001165090">
    <property type="component" value="Unassembled WGS sequence"/>
</dbReference>
<evidence type="ECO:0000256" key="5">
    <source>
        <dbReference type="SAM" id="MobiDB-lite"/>
    </source>
</evidence>
<evidence type="ECO:0000313" key="9">
    <source>
        <dbReference type="EMBL" id="GLI69715.1"/>
    </source>
</evidence>
<evidence type="ECO:0000313" key="10">
    <source>
        <dbReference type="Proteomes" id="UP001165090"/>
    </source>
</evidence>
<feature type="compositionally biased region" description="Low complexity" evidence="5">
    <location>
        <begin position="262"/>
        <end position="272"/>
    </location>
</feature>
<comment type="caution">
    <text evidence="9">The sequence shown here is derived from an EMBL/GenBank/DDBJ whole genome shotgun (WGS) entry which is preliminary data.</text>
</comment>
<evidence type="ECO:0000256" key="1">
    <source>
        <dbReference type="ARBA" id="ARBA00023015"/>
    </source>
</evidence>
<reference evidence="9 10" key="1">
    <citation type="journal article" date="2023" name="IScience">
        <title>Expanded male sex-determining region conserved during the evolution of homothallism in the green alga Volvox.</title>
        <authorList>
            <person name="Yamamoto K."/>
            <person name="Matsuzaki R."/>
            <person name="Mahakham W."/>
            <person name="Heman W."/>
            <person name="Sekimoto H."/>
            <person name="Kawachi M."/>
            <person name="Minakuchi Y."/>
            <person name="Toyoda A."/>
            <person name="Nozaki H."/>
        </authorList>
    </citation>
    <scope>NUCLEOTIDE SEQUENCE [LARGE SCALE GENOMIC DNA]</scope>
    <source>
        <strain evidence="9 10">NIES-4468</strain>
    </source>
</reference>
<dbReference type="InterPro" id="IPR017884">
    <property type="entry name" value="SANT_dom"/>
</dbReference>
<name>A0ABQ5SII7_9CHLO</name>
<dbReference type="NCBIfam" id="TIGR01557">
    <property type="entry name" value="myb_SHAQKYF"/>
    <property type="match status" value="1"/>
</dbReference>
<dbReference type="InterPro" id="IPR001005">
    <property type="entry name" value="SANT/Myb"/>
</dbReference>
<dbReference type="Gene3D" id="1.10.10.60">
    <property type="entry name" value="Homeodomain-like"/>
    <property type="match status" value="1"/>
</dbReference>
<feature type="domain" description="SANT" evidence="7">
    <location>
        <begin position="62"/>
        <end position="110"/>
    </location>
</feature>
<dbReference type="SMART" id="SM00717">
    <property type="entry name" value="SANT"/>
    <property type="match status" value="1"/>
</dbReference>
<organism evidence="9 10">
    <name type="scientific">Volvox africanus</name>
    <dbReference type="NCBI Taxonomy" id="51714"/>
    <lineage>
        <taxon>Eukaryota</taxon>
        <taxon>Viridiplantae</taxon>
        <taxon>Chlorophyta</taxon>
        <taxon>core chlorophytes</taxon>
        <taxon>Chlorophyceae</taxon>
        <taxon>CS clade</taxon>
        <taxon>Chlamydomonadales</taxon>
        <taxon>Volvocaceae</taxon>
        <taxon>Volvox</taxon>
    </lineage>
</organism>
<dbReference type="Pfam" id="PF00249">
    <property type="entry name" value="Myb_DNA-binding"/>
    <property type="match status" value="1"/>
</dbReference>
<proteinExistence type="predicted"/>
<keyword evidence="10" id="KW-1185">Reference proteome</keyword>
<feature type="compositionally biased region" description="Low complexity" evidence="5">
    <location>
        <begin position="322"/>
        <end position="331"/>
    </location>
</feature>
<feature type="region of interest" description="Disordered" evidence="5">
    <location>
        <begin position="254"/>
        <end position="298"/>
    </location>
</feature>
<evidence type="ECO:0000259" key="8">
    <source>
        <dbReference type="PROSITE" id="PS51294"/>
    </source>
</evidence>
<keyword evidence="2" id="KW-0238">DNA-binding</keyword>
<dbReference type="EMBL" id="BSDZ01000086">
    <property type="protein sequence ID" value="GLI69715.1"/>
    <property type="molecule type" value="Genomic_DNA"/>
</dbReference>
<evidence type="ECO:0000259" key="7">
    <source>
        <dbReference type="PROSITE" id="PS51293"/>
    </source>
</evidence>
<feature type="region of interest" description="Disordered" evidence="5">
    <location>
        <begin position="322"/>
        <end position="394"/>
    </location>
</feature>
<keyword evidence="4" id="KW-0539">Nucleus</keyword>
<dbReference type="PROSITE" id="PS50090">
    <property type="entry name" value="MYB_LIKE"/>
    <property type="match status" value="1"/>
</dbReference>
<accession>A0ABQ5SII7</accession>
<dbReference type="CDD" id="cd00167">
    <property type="entry name" value="SANT"/>
    <property type="match status" value="1"/>
</dbReference>
<dbReference type="InterPro" id="IPR006447">
    <property type="entry name" value="Myb_dom_plants"/>
</dbReference>
<dbReference type="SUPFAM" id="SSF46689">
    <property type="entry name" value="Homeodomain-like"/>
    <property type="match status" value="1"/>
</dbReference>
<keyword evidence="3" id="KW-0804">Transcription</keyword>
<keyword evidence="1" id="KW-0805">Transcription regulation</keyword>
<gene>
    <name evidence="9" type="ORF">VaNZ11_014223</name>
</gene>
<dbReference type="PANTHER" id="PTHR44191:SF62">
    <property type="entry name" value="OS04G0341900 PROTEIN"/>
    <property type="match status" value="1"/>
</dbReference>
<dbReference type="PANTHER" id="PTHR44191">
    <property type="entry name" value="TRANSCRIPTION FACTOR KUA1"/>
    <property type="match status" value="1"/>
</dbReference>
<evidence type="ECO:0000256" key="3">
    <source>
        <dbReference type="ARBA" id="ARBA00023163"/>
    </source>
</evidence>
<dbReference type="InterPro" id="IPR017930">
    <property type="entry name" value="Myb_dom"/>
</dbReference>
<evidence type="ECO:0000256" key="2">
    <source>
        <dbReference type="ARBA" id="ARBA00023125"/>
    </source>
</evidence>
<sequence length="394" mass="41028">MSPSAASLASHPLLACEPDRFAAASILLSMSHEEPPQPDVETSDEQHNSSDGANASRKGQPWTEEEHLAFLQGLRKLGKGNWRAIARQFVPSRTPTQVASHAQKHFMRIAGATKRKSRFTTLETEVGAPTKAIQANESNELQHMNRQCPEHPGTLQPASFQGMSAPFPAMPFPLMPPMMFPGPFFPPFLYPPPAFAAAALNTLPKQGHVPMMMPPMFPMAAAMMGMNSFFMAQQMVAAAQAAAANAAAVMQAATSGGGTTAGTGPTATADTANSDEVQRRNQSVAPGSPMICKPEAQHARPSMAVPAAAAAAVASGPALACGAGRNSSSGGTASGGAGESTALDRLRTGGGSLQEHVQYPLSAPGPPRQDDGGSSFHTSSHSAFRPPQEVKSES</sequence>
<dbReference type="InterPro" id="IPR009057">
    <property type="entry name" value="Homeodomain-like_sf"/>
</dbReference>
<dbReference type="PROSITE" id="PS51294">
    <property type="entry name" value="HTH_MYB"/>
    <property type="match status" value="1"/>
</dbReference>
<dbReference type="InterPro" id="IPR052245">
    <property type="entry name" value="Plant_Stress_Dev_TF"/>
</dbReference>
<feature type="region of interest" description="Disordered" evidence="5">
    <location>
        <begin position="26"/>
        <end position="62"/>
    </location>
</feature>
<evidence type="ECO:0000256" key="4">
    <source>
        <dbReference type="ARBA" id="ARBA00023242"/>
    </source>
</evidence>